<dbReference type="EMBL" id="BAABGP010000018">
    <property type="protein sequence ID" value="GAA4488631.1"/>
    <property type="molecule type" value="Genomic_DNA"/>
</dbReference>
<dbReference type="PROSITE" id="PS51898">
    <property type="entry name" value="TYR_RECOMBINASE"/>
    <property type="match status" value="1"/>
</dbReference>
<evidence type="ECO:0000256" key="2">
    <source>
        <dbReference type="ARBA" id="ARBA00023125"/>
    </source>
</evidence>
<name>A0ABP8PM79_9MICO</name>
<evidence type="ECO:0000256" key="1">
    <source>
        <dbReference type="ARBA" id="ARBA00008857"/>
    </source>
</evidence>
<keyword evidence="6" id="KW-1185">Reference proteome</keyword>
<gene>
    <name evidence="5" type="ORF">GCM10023171_28390</name>
</gene>
<feature type="domain" description="Tyr recombinase" evidence="4">
    <location>
        <begin position="162"/>
        <end position="348"/>
    </location>
</feature>
<keyword evidence="2" id="KW-0238">DNA-binding</keyword>
<evidence type="ECO:0000259" key="4">
    <source>
        <dbReference type="PROSITE" id="PS51898"/>
    </source>
</evidence>
<accession>A0ABP8PM79</accession>
<evidence type="ECO:0000313" key="5">
    <source>
        <dbReference type="EMBL" id="GAA4488631.1"/>
    </source>
</evidence>
<dbReference type="Pfam" id="PF00589">
    <property type="entry name" value="Phage_integrase"/>
    <property type="match status" value="1"/>
</dbReference>
<comment type="similarity">
    <text evidence="1">Belongs to the 'phage' integrase family.</text>
</comment>
<dbReference type="PANTHER" id="PTHR30349:SF41">
    <property type="entry name" value="INTEGRASE_RECOMBINASE PROTEIN MJ0367-RELATED"/>
    <property type="match status" value="1"/>
</dbReference>
<protein>
    <recommendedName>
        <fullName evidence="4">Tyr recombinase domain-containing protein</fullName>
    </recommendedName>
</protein>
<dbReference type="InterPro" id="IPR002104">
    <property type="entry name" value="Integrase_catalytic"/>
</dbReference>
<proteinExistence type="inferred from homology"/>
<dbReference type="InterPro" id="IPR050090">
    <property type="entry name" value="Tyrosine_recombinase_XerCD"/>
</dbReference>
<comment type="caution">
    <text evidence="5">The sequence shown here is derived from an EMBL/GenBank/DDBJ whole genome shotgun (WGS) entry which is preliminary data.</text>
</comment>
<dbReference type="SUPFAM" id="SSF56349">
    <property type="entry name" value="DNA breaking-rejoining enzymes"/>
    <property type="match status" value="1"/>
</dbReference>
<sequence length="361" mass="39954">MDADLVERFLRAMDVRLSGGEIGPVMRSSLEKSVRAMLEFQLSGEVRWRRRPARSGVTPFYETVLEDFAASSRQDLSVGSTRLAVGEARQFLRFLDRSGKPLGDLAVDDVRGYLIDVRPRHTSGMGNPVWAIRRFLRFTNSQGLTGVDAEGLLGKVGPRRVRVLPCFTMDETTRILAAIDTSAPHGKRDYAMVALALSTGLRGVDIVELRRDAIDWHRDEIRLVQRKTSEALTLPLSAPAGNAIADWLLNGRPESTAPEVFVRLKAPFVRLTGPTGALLMARWLDKAGVIHRAGDGKTFHALRRTTGTRLVESGAQLELTAQILGHSRIDSSRRYIALADASLRECCLPLDSWACTREGLR</sequence>
<organism evidence="5 6">
    <name type="scientific">Microbacterium panaciterrae</name>
    <dbReference type="NCBI Taxonomy" id="985759"/>
    <lineage>
        <taxon>Bacteria</taxon>
        <taxon>Bacillati</taxon>
        <taxon>Actinomycetota</taxon>
        <taxon>Actinomycetes</taxon>
        <taxon>Micrococcales</taxon>
        <taxon>Microbacteriaceae</taxon>
        <taxon>Microbacterium</taxon>
    </lineage>
</organism>
<dbReference type="Proteomes" id="UP001500731">
    <property type="component" value="Unassembled WGS sequence"/>
</dbReference>
<keyword evidence="3" id="KW-0233">DNA recombination</keyword>
<dbReference type="PANTHER" id="PTHR30349">
    <property type="entry name" value="PHAGE INTEGRASE-RELATED"/>
    <property type="match status" value="1"/>
</dbReference>
<reference evidence="6" key="1">
    <citation type="journal article" date="2019" name="Int. J. Syst. Evol. Microbiol.">
        <title>The Global Catalogue of Microorganisms (GCM) 10K type strain sequencing project: providing services to taxonomists for standard genome sequencing and annotation.</title>
        <authorList>
            <consortium name="The Broad Institute Genomics Platform"/>
            <consortium name="The Broad Institute Genome Sequencing Center for Infectious Disease"/>
            <person name="Wu L."/>
            <person name="Ma J."/>
        </authorList>
    </citation>
    <scope>NUCLEOTIDE SEQUENCE [LARGE SCALE GENOMIC DNA]</scope>
    <source>
        <strain evidence="6">JCM 17839</strain>
    </source>
</reference>
<evidence type="ECO:0000256" key="3">
    <source>
        <dbReference type="ARBA" id="ARBA00023172"/>
    </source>
</evidence>
<dbReference type="InterPro" id="IPR011010">
    <property type="entry name" value="DNA_brk_join_enz"/>
</dbReference>
<dbReference type="Gene3D" id="1.10.443.10">
    <property type="entry name" value="Intergrase catalytic core"/>
    <property type="match status" value="1"/>
</dbReference>
<dbReference type="InterPro" id="IPR013762">
    <property type="entry name" value="Integrase-like_cat_sf"/>
</dbReference>
<evidence type="ECO:0000313" key="6">
    <source>
        <dbReference type="Proteomes" id="UP001500731"/>
    </source>
</evidence>